<keyword evidence="1" id="KW-0812">Transmembrane</keyword>
<dbReference type="RefSeq" id="WP_223791018.1">
    <property type="nucleotide sequence ID" value="NZ_JAIOUQ010000004.1"/>
</dbReference>
<keyword evidence="1" id="KW-1133">Transmembrane helix</keyword>
<evidence type="ECO:0000313" key="3">
    <source>
        <dbReference type="Proteomes" id="UP000825933"/>
    </source>
</evidence>
<keyword evidence="3" id="KW-1185">Reference proteome</keyword>
<evidence type="ECO:0000313" key="2">
    <source>
        <dbReference type="EMBL" id="MBZ2165388.1"/>
    </source>
</evidence>
<sequence length="143" mass="15094">MDVKGQVSAEYLLLALVFLIIIGSVTVPLVGKSIDSSNDISDTSNVDAAINTITNAIGVVYANGPGAKRTLNVYFPTDGQLTYNNKNLQMPVTLSNGTSKTISSSVPYDVTLSTNTISRGNYNVTITWPTSQSSINVALTSTT</sequence>
<dbReference type="EMBL" id="JAIOUQ010000004">
    <property type="protein sequence ID" value="MBZ2165388.1"/>
    <property type="molecule type" value="Genomic_DNA"/>
</dbReference>
<reference evidence="3" key="1">
    <citation type="journal article" date="2022" name="Microbiol. Resour. Announc.">
        <title>Draft Genome Sequence of a Methanogenic Archaeon from West Spitsbergen Permafrost.</title>
        <authorList>
            <person name="Trubitsyn V."/>
            <person name="Rivkina E."/>
            <person name="Shcherbakova V."/>
        </authorList>
    </citation>
    <scope>NUCLEOTIDE SEQUENCE [LARGE SCALE GENOMIC DNA]</scope>
    <source>
        <strain evidence="3">VT</strain>
    </source>
</reference>
<accession>A0A8T5UNJ3</accession>
<organism evidence="2 3">
    <name type="scientific">Methanobacterium spitsbergense</name>
    <dbReference type="NCBI Taxonomy" id="2874285"/>
    <lineage>
        <taxon>Archaea</taxon>
        <taxon>Methanobacteriati</taxon>
        <taxon>Methanobacteriota</taxon>
        <taxon>Methanomada group</taxon>
        <taxon>Methanobacteria</taxon>
        <taxon>Methanobacteriales</taxon>
        <taxon>Methanobacteriaceae</taxon>
        <taxon>Methanobacterium</taxon>
    </lineage>
</organism>
<keyword evidence="1" id="KW-0472">Membrane</keyword>
<evidence type="ECO:0008006" key="4">
    <source>
        <dbReference type="Google" id="ProtNLM"/>
    </source>
</evidence>
<dbReference type="Proteomes" id="UP000825933">
    <property type="component" value="Unassembled WGS sequence"/>
</dbReference>
<name>A0A8T5UNJ3_9EURY</name>
<evidence type="ECO:0000256" key="1">
    <source>
        <dbReference type="SAM" id="Phobius"/>
    </source>
</evidence>
<feature type="transmembrane region" description="Helical" evidence="1">
    <location>
        <begin position="12"/>
        <end position="31"/>
    </location>
</feature>
<protein>
    <recommendedName>
        <fullName evidence="4">Class III signal peptide-containing protein</fullName>
    </recommendedName>
</protein>
<gene>
    <name evidence="2" type="ORF">K8N75_04970</name>
</gene>
<dbReference type="AlphaFoldDB" id="A0A8T5UNJ3"/>
<proteinExistence type="predicted"/>
<comment type="caution">
    <text evidence="2">The sequence shown here is derived from an EMBL/GenBank/DDBJ whole genome shotgun (WGS) entry which is preliminary data.</text>
</comment>